<dbReference type="EMBL" id="BGZK01000611">
    <property type="protein sequence ID" value="GBP52874.1"/>
    <property type="molecule type" value="Genomic_DNA"/>
</dbReference>
<keyword evidence="4" id="KW-1185">Reference proteome</keyword>
<evidence type="ECO:0000313" key="4">
    <source>
        <dbReference type="Proteomes" id="UP000299102"/>
    </source>
</evidence>
<evidence type="ECO:0000313" key="3">
    <source>
        <dbReference type="EMBL" id="GBP52874.1"/>
    </source>
</evidence>
<protein>
    <submittedName>
        <fullName evidence="3">Uncharacterized protein</fullName>
    </submittedName>
</protein>
<keyword evidence="2" id="KW-0732">Signal</keyword>
<gene>
    <name evidence="3" type="ORF">EVAR_39038_1</name>
</gene>
<comment type="caution">
    <text evidence="3">The sequence shown here is derived from an EMBL/GenBank/DDBJ whole genome shotgun (WGS) entry which is preliminary data.</text>
</comment>
<accession>A0A4C1WRX8</accession>
<reference evidence="3 4" key="1">
    <citation type="journal article" date="2019" name="Commun. Biol.">
        <title>The bagworm genome reveals a unique fibroin gene that provides high tensile strength.</title>
        <authorList>
            <person name="Kono N."/>
            <person name="Nakamura H."/>
            <person name="Ohtoshi R."/>
            <person name="Tomita M."/>
            <person name="Numata K."/>
            <person name="Arakawa K."/>
        </authorList>
    </citation>
    <scope>NUCLEOTIDE SEQUENCE [LARGE SCALE GENOMIC DNA]</scope>
</reference>
<dbReference type="Proteomes" id="UP000299102">
    <property type="component" value="Unassembled WGS sequence"/>
</dbReference>
<name>A0A4C1WRX8_EUMVA</name>
<feature type="region of interest" description="Disordered" evidence="1">
    <location>
        <begin position="98"/>
        <end position="147"/>
    </location>
</feature>
<feature type="chain" id="PRO_5020022406" evidence="2">
    <location>
        <begin position="23"/>
        <end position="147"/>
    </location>
</feature>
<sequence length="147" mass="17300">MCFNRNFFHLELLLHLLPVAEIHLQVYHKELRLYNNVLMTMQEFYYQLLKFPGSVNALMRLSLPKLNLFYKATSTIHLKAYKRQTHEGRVRFAIEIRAGTKEQKKKKGGTSKERRDLRNPPYADEIGRNTRERLTMRIKPAAAAARA</sequence>
<organism evidence="3 4">
    <name type="scientific">Eumeta variegata</name>
    <name type="common">Bagworm moth</name>
    <name type="synonym">Eumeta japonica</name>
    <dbReference type="NCBI Taxonomy" id="151549"/>
    <lineage>
        <taxon>Eukaryota</taxon>
        <taxon>Metazoa</taxon>
        <taxon>Ecdysozoa</taxon>
        <taxon>Arthropoda</taxon>
        <taxon>Hexapoda</taxon>
        <taxon>Insecta</taxon>
        <taxon>Pterygota</taxon>
        <taxon>Neoptera</taxon>
        <taxon>Endopterygota</taxon>
        <taxon>Lepidoptera</taxon>
        <taxon>Glossata</taxon>
        <taxon>Ditrysia</taxon>
        <taxon>Tineoidea</taxon>
        <taxon>Psychidae</taxon>
        <taxon>Oiketicinae</taxon>
        <taxon>Eumeta</taxon>
    </lineage>
</organism>
<evidence type="ECO:0000256" key="1">
    <source>
        <dbReference type="SAM" id="MobiDB-lite"/>
    </source>
</evidence>
<proteinExistence type="predicted"/>
<feature type="compositionally biased region" description="Basic and acidic residues" evidence="1">
    <location>
        <begin position="125"/>
        <end position="135"/>
    </location>
</feature>
<dbReference type="AlphaFoldDB" id="A0A4C1WRX8"/>
<feature type="signal peptide" evidence="2">
    <location>
        <begin position="1"/>
        <end position="22"/>
    </location>
</feature>
<evidence type="ECO:0000256" key="2">
    <source>
        <dbReference type="SAM" id="SignalP"/>
    </source>
</evidence>